<dbReference type="RefSeq" id="WP_175480389.1">
    <property type="nucleotide sequence ID" value="NZ_FOGL01000007.1"/>
</dbReference>
<feature type="domain" description="NERD" evidence="1">
    <location>
        <begin position="38"/>
        <end position="154"/>
    </location>
</feature>
<evidence type="ECO:0000259" key="1">
    <source>
        <dbReference type="PROSITE" id="PS50965"/>
    </source>
</evidence>
<reference evidence="2 3" key="1">
    <citation type="submission" date="2016-10" db="EMBL/GenBank/DDBJ databases">
        <authorList>
            <person name="de Groot N.N."/>
        </authorList>
    </citation>
    <scope>NUCLEOTIDE SEQUENCE [LARGE SCALE GENOMIC DNA]</scope>
    <source>
        <strain evidence="2 3">CGMCC 1.7727</strain>
    </source>
</reference>
<organism evidence="2 3">
    <name type="scientific">Gracilibacillus ureilyticus</name>
    <dbReference type="NCBI Taxonomy" id="531814"/>
    <lineage>
        <taxon>Bacteria</taxon>
        <taxon>Bacillati</taxon>
        <taxon>Bacillota</taxon>
        <taxon>Bacilli</taxon>
        <taxon>Bacillales</taxon>
        <taxon>Bacillaceae</taxon>
        <taxon>Gracilibacillus</taxon>
    </lineage>
</organism>
<protein>
    <submittedName>
        <fullName evidence="2">Nuclease-related domain-containing protein</fullName>
    </submittedName>
</protein>
<dbReference type="STRING" id="531814.SAMN04487944_10752"/>
<proteinExistence type="predicted"/>
<dbReference type="AlphaFoldDB" id="A0A1H9QP76"/>
<dbReference type="EMBL" id="FOGL01000007">
    <property type="protein sequence ID" value="SER62381.1"/>
    <property type="molecule type" value="Genomic_DNA"/>
</dbReference>
<dbReference type="InterPro" id="IPR011528">
    <property type="entry name" value="NERD"/>
</dbReference>
<gene>
    <name evidence="2" type="ORF">SAMN04487944_10752</name>
</gene>
<dbReference type="Pfam" id="PF08378">
    <property type="entry name" value="NERD"/>
    <property type="match status" value="1"/>
</dbReference>
<evidence type="ECO:0000313" key="2">
    <source>
        <dbReference type="EMBL" id="SER62381.1"/>
    </source>
</evidence>
<keyword evidence="3" id="KW-1185">Reference proteome</keyword>
<accession>A0A1H9QP76</accession>
<dbReference type="Proteomes" id="UP000199687">
    <property type="component" value="Unassembled WGS sequence"/>
</dbReference>
<name>A0A1H9QP76_9BACI</name>
<sequence length="312" mass="36809">MILKSPEKTPHLSHLEILQSRSHELEPERILAYGKELAGFLGESSLPYFIDLATLPSHQDLYGLRLPYNGHFFQMDSLLLFRTFLLILEAKHLKGKLYFNEANQLIQLKDSEEESIYDHPLIQAELQKQQLTSLLNQLGYPPIPIYTLVAFTHRKAHLSFHHEDMLPLQRLPFRLTELSKMFRDPILSIDQLRGLGKKLLSLHQDRKYDFITDFRSIRNGVFCPNCKPVLMKWYYGKWICRKCQFRDHQAHISALKDFYYLFGNMINNKQAKWFLQLDSVYTTSRMLNQLELPSTGGYKFRRYDLSPLIQKK</sequence>
<evidence type="ECO:0000313" key="3">
    <source>
        <dbReference type="Proteomes" id="UP000199687"/>
    </source>
</evidence>
<dbReference type="PROSITE" id="PS50965">
    <property type="entry name" value="NERD"/>
    <property type="match status" value="1"/>
</dbReference>